<feature type="region of interest" description="Disordered" evidence="1">
    <location>
        <begin position="106"/>
        <end position="127"/>
    </location>
</feature>
<evidence type="ECO:0000256" key="1">
    <source>
        <dbReference type="SAM" id="MobiDB-lite"/>
    </source>
</evidence>
<organism evidence="2">
    <name type="scientific">marine sediment metagenome</name>
    <dbReference type="NCBI Taxonomy" id="412755"/>
    <lineage>
        <taxon>unclassified sequences</taxon>
        <taxon>metagenomes</taxon>
        <taxon>ecological metagenomes</taxon>
    </lineage>
</organism>
<dbReference type="EMBL" id="BARS01016905">
    <property type="protein sequence ID" value="GAF92047.1"/>
    <property type="molecule type" value="Genomic_DNA"/>
</dbReference>
<sequence>MKEELNNLAFVTLAEVEDGVLRGGILVTDAHGKPVEFRCTSPIRPNAVQRTLYGGTLMPHIAVELVGKPLVQAVQASPDVVLVQQEEFLPLRTRCEKPLLLARRQGEGMQLSEESGKSQPEEVLSSPSGKFAPVVVTCHWDYPDDMVKCKEGLGWMFSNCDLVEPFERIKKALTTLHEQGVLSE</sequence>
<reference evidence="2" key="1">
    <citation type="journal article" date="2014" name="Front. Microbiol.">
        <title>High frequency of phylogenetically diverse reductive dehalogenase-homologous genes in deep subseafloor sedimentary metagenomes.</title>
        <authorList>
            <person name="Kawai M."/>
            <person name="Futagami T."/>
            <person name="Toyoda A."/>
            <person name="Takaki Y."/>
            <person name="Nishi S."/>
            <person name="Hori S."/>
            <person name="Arai W."/>
            <person name="Tsubouchi T."/>
            <person name="Morono Y."/>
            <person name="Uchiyama I."/>
            <person name="Ito T."/>
            <person name="Fujiyama A."/>
            <person name="Inagaki F."/>
            <person name="Takami H."/>
        </authorList>
    </citation>
    <scope>NUCLEOTIDE SEQUENCE</scope>
    <source>
        <strain evidence="2">Expedition CK06-06</strain>
    </source>
</reference>
<dbReference type="AlphaFoldDB" id="X0TV69"/>
<accession>X0TV69</accession>
<comment type="caution">
    <text evidence="2">The sequence shown here is derived from an EMBL/GenBank/DDBJ whole genome shotgun (WGS) entry which is preliminary data.</text>
</comment>
<protein>
    <submittedName>
        <fullName evidence="2">Uncharacterized protein</fullName>
    </submittedName>
</protein>
<proteinExistence type="predicted"/>
<evidence type="ECO:0000313" key="2">
    <source>
        <dbReference type="EMBL" id="GAF92047.1"/>
    </source>
</evidence>
<gene>
    <name evidence="2" type="ORF">S01H1_27724</name>
</gene>
<name>X0TV69_9ZZZZ</name>